<dbReference type="RefSeq" id="WP_354314117.1">
    <property type="nucleotide sequence ID" value="NZ_JBEPME010000005.1"/>
</dbReference>
<proteinExistence type="predicted"/>
<evidence type="ECO:0008006" key="3">
    <source>
        <dbReference type="Google" id="ProtNLM"/>
    </source>
</evidence>
<organism evidence="1 2">
    <name type="scientific">Sporosarcina psychrophila</name>
    <name type="common">Bacillus psychrophilus</name>
    <dbReference type="NCBI Taxonomy" id="1476"/>
    <lineage>
        <taxon>Bacteria</taxon>
        <taxon>Bacillati</taxon>
        <taxon>Bacillota</taxon>
        <taxon>Bacilli</taxon>
        <taxon>Bacillales</taxon>
        <taxon>Caryophanaceae</taxon>
        <taxon>Sporosarcina</taxon>
    </lineage>
</organism>
<name>A0ABV2KBN4_SPOPS</name>
<comment type="caution">
    <text evidence="1">The sequence shown here is derived from an EMBL/GenBank/DDBJ whole genome shotgun (WGS) entry which is preliminary data.</text>
</comment>
<sequence>MKTVNVTYFKPSGKYYTSETEEISEELNGYEALFTEIPKRHRIKSMYMHVSDSDDGKEPHIVPHIFHPIGE</sequence>
<dbReference type="Proteomes" id="UP001549104">
    <property type="component" value="Unassembled WGS sequence"/>
</dbReference>
<protein>
    <recommendedName>
        <fullName evidence="3">Phage protein</fullName>
    </recommendedName>
</protein>
<gene>
    <name evidence="1" type="ORF">ABIC55_003594</name>
</gene>
<keyword evidence="2" id="KW-1185">Reference proteome</keyword>
<accession>A0ABV2KBN4</accession>
<dbReference type="EMBL" id="JBEPME010000005">
    <property type="protein sequence ID" value="MET3658477.1"/>
    <property type="molecule type" value="Genomic_DNA"/>
</dbReference>
<evidence type="ECO:0000313" key="1">
    <source>
        <dbReference type="EMBL" id="MET3658477.1"/>
    </source>
</evidence>
<reference evidence="1 2" key="1">
    <citation type="submission" date="2024-06" db="EMBL/GenBank/DDBJ databases">
        <title>Sorghum-associated microbial communities from plants grown in Nebraska, USA.</title>
        <authorList>
            <person name="Schachtman D."/>
        </authorList>
    </citation>
    <scope>NUCLEOTIDE SEQUENCE [LARGE SCALE GENOMIC DNA]</scope>
    <source>
        <strain evidence="1 2">1288</strain>
    </source>
</reference>
<evidence type="ECO:0000313" key="2">
    <source>
        <dbReference type="Proteomes" id="UP001549104"/>
    </source>
</evidence>